<keyword evidence="1" id="KW-0732">Signal</keyword>
<evidence type="ECO:0008006" key="4">
    <source>
        <dbReference type="Google" id="ProtNLM"/>
    </source>
</evidence>
<dbReference type="RefSeq" id="WP_062479759.1">
    <property type="nucleotide sequence ID" value="NZ_CP013650.1"/>
</dbReference>
<evidence type="ECO:0000313" key="3">
    <source>
        <dbReference type="Proteomes" id="UP000068447"/>
    </source>
</evidence>
<dbReference type="InterPro" id="IPR021370">
    <property type="entry name" value="DUF2987"/>
</dbReference>
<dbReference type="Proteomes" id="UP000068447">
    <property type="component" value="Chromosome"/>
</dbReference>
<dbReference type="Pfam" id="PF11205">
    <property type="entry name" value="DUF2987"/>
    <property type="match status" value="1"/>
</dbReference>
<feature type="chain" id="PRO_5006832123" description="DUF2987 domain-containing protein" evidence="1">
    <location>
        <begin position="22"/>
        <end position="218"/>
    </location>
</feature>
<accession>A0A0U2RMK3</accession>
<dbReference type="OrthoDB" id="6402179at2"/>
<feature type="signal peptide" evidence="1">
    <location>
        <begin position="1"/>
        <end position="21"/>
    </location>
</feature>
<organism evidence="2 3">
    <name type="scientific">Lacimicrobium alkaliphilum</name>
    <dbReference type="NCBI Taxonomy" id="1526571"/>
    <lineage>
        <taxon>Bacteria</taxon>
        <taxon>Pseudomonadati</taxon>
        <taxon>Pseudomonadota</taxon>
        <taxon>Gammaproteobacteria</taxon>
        <taxon>Alteromonadales</taxon>
        <taxon>Alteromonadaceae</taxon>
        <taxon>Lacimicrobium</taxon>
    </lineage>
</organism>
<name>A0A0U2RMK3_9ALTE</name>
<protein>
    <recommendedName>
        <fullName evidence="4">DUF2987 domain-containing protein</fullName>
    </recommendedName>
</protein>
<gene>
    <name evidence="2" type="ORF">AT746_09695</name>
</gene>
<keyword evidence="3" id="KW-1185">Reference proteome</keyword>
<dbReference type="STRING" id="1526571.AT746_09695"/>
<dbReference type="KEGG" id="lal:AT746_09695"/>
<dbReference type="EMBL" id="CP013650">
    <property type="protein sequence ID" value="ALS98506.1"/>
    <property type="molecule type" value="Genomic_DNA"/>
</dbReference>
<reference evidence="2 3" key="1">
    <citation type="submission" date="2015-12" db="EMBL/GenBank/DDBJ databases">
        <title>Complete genome of Lacimicrobium alkaliphilum KCTC 32984.</title>
        <authorList>
            <person name="Kim S.-G."/>
            <person name="Lee Y.-J."/>
        </authorList>
    </citation>
    <scope>NUCLEOTIDE SEQUENCE [LARGE SCALE GENOMIC DNA]</scope>
    <source>
        <strain evidence="2 3">YelD216</strain>
    </source>
</reference>
<dbReference type="AlphaFoldDB" id="A0A0U2RMK3"/>
<proteinExistence type="predicted"/>
<sequence>MIKQAIILTALGWLCAMPIQADTLELDYGSLYSHTRKLDAETMPALQFAFGFAHRQQKRLCNINEAFIHTQKQNIALKVTPENRFTVPSEQALKLARAVVNIELDDMADDCDMSVQLETTAEHLKSDYPLHELQSLQRQYMAFFDQMGGFMSFLMPEVRGLIIHFAQQPAQQAKIDGGIALPDISDNQLRLSNQWLEQQNEAELQLPAKPMRIVAWVE</sequence>
<evidence type="ECO:0000313" key="2">
    <source>
        <dbReference type="EMBL" id="ALS98506.1"/>
    </source>
</evidence>
<evidence type="ECO:0000256" key="1">
    <source>
        <dbReference type="SAM" id="SignalP"/>
    </source>
</evidence>